<comment type="caution">
    <text evidence="1">The sequence shown here is derived from an EMBL/GenBank/DDBJ whole genome shotgun (WGS) entry which is preliminary data.</text>
</comment>
<organism evidence="1 2">
    <name type="scientific">Acropora cervicornis</name>
    <name type="common">Staghorn coral</name>
    <dbReference type="NCBI Taxonomy" id="6130"/>
    <lineage>
        <taxon>Eukaryota</taxon>
        <taxon>Metazoa</taxon>
        <taxon>Cnidaria</taxon>
        <taxon>Anthozoa</taxon>
        <taxon>Hexacorallia</taxon>
        <taxon>Scleractinia</taxon>
        <taxon>Astrocoeniina</taxon>
        <taxon>Acroporidae</taxon>
        <taxon>Acropora</taxon>
    </lineage>
</organism>
<reference evidence="1" key="1">
    <citation type="journal article" date="2023" name="G3 (Bethesda)">
        <title>Whole genome assembly and annotation of the endangered Caribbean coral Acropora cervicornis.</title>
        <authorList>
            <person name="Selwyn J.D."/>
            <person name="Vollmer S.V."/>
        </authorList>
    </citation>
    <scope>NUCLEOTIDE SEQUENCE</scope>
    <source>
        <strain evidence="1">K2</strain>
    </source>
</reference>
<gene>
    <name evidence="1" type="ORF">P5673_017163</name>
</gene>
<evidence type="ECO:0000313" key="1">
    <source>
        <dbReference type="EMBL" id="KAK2560184.1"/>
    </source>
</evidence>
<protein>
    <submittedName>
        <fullName evidence="1">Uncharacterized protein</fullName>
    </submittedName>
</protein>
<proteinExistence type="predicted"/>
<accession>A0AAD9QFG5</accession>
<dbReference type="AlphaFoldDB" id="A0AAD9QFG5"/>
<feature type="non-terminal residue" evidence="1">
    <location>
        <position position="120"/>
    </location>
</feature>
<sequence length="120" mass="13573">MALSSVILDGSQQEAGVSQMLLIRITGYLLDHLRFTSGKGHLKLFDRPAISLAAFVLDSLKSPEAITLTRTWTSRAKNGLRGLLKFDITRSYLITDTWTLISLIPAFELRRPSDRERKFH</sequence>
<name>A0AAD9QFG5_ACRCE</name>
<keyword evidence="2" id="KW-1185">Reference proteome</keyword>
<evidence type="ECO:0000313" key="2">
    <source>
        <dbReference type="Proteomes" id="UP001249851"/>
    </source>
</evidence>
<dbReference type="EMBL" id="JARQWQ010000037">
    <property type="protein sequence ID" value="KAK2560184.1"/>
    <property type="molecule type" value="Genomic_DNA"/>
</dbReference>
<dbReference type="Proteomes" id="UP001249851">
    <property type="component" value="Unassembled WGS sequence"/>
</dbReference>
<reference evidence="1" key="2">
    <citation type="journal article" date="2023" name="Science">
        <title>Genomic signatures of disease resistance in endangered staghorn corals.</title>
        <authorList>
            <person name="Vollmer S.V."/>
            <person name="Selwyn J.D."/>
            <person name="Despard B.A."/>
            <person name="Roesel C.L."/>
        </authorList>
    </citation>
    <scope>NUCLEOTIDE SEQUENCE</scope>
    <source>
        <strain evidence="1">K2</strain>
    </source>
</reference>